<protein>
    <recommendedName>
        <fullName evidence="1">Endonuclease/exonuclease/phosphatase domain-containing protein</fullName>
    </recommendedName>
</protein>
<dbReference type="PANTHER" id="PTHR33273">
    <property type="entry name" value="DOMAIN-CONTAINING PROTEIN, PUTATIVE-RELATED"/>
    <property type="match status" value="1"/>
</dbReference>
<dbReference type="InterPro" id="IPR036691">
    <property type="entry name" value="Endo/exonu/phosph_ase_sf"/>
</dbReference>
<accession>A0A4Y2AHM5</accession>
<dbReference type="Pfam" id="PF14529">
    <property type="entry name" value="Exo_endo_phos_2"/>
    <property type="match status" value="1"/>
</dbReference>
<dbReference type="InterPro" id="IPR005135">
    <property type="entry name" value="Endo/exonuclease/phosphatase"/>
</dbReference>
<name>A0A4Y2AHM5_ARAVE</name>
<feature type="domain" description="Endonuclease/exonuclease/phosphatase" evidence="1">
    <location>
        <begin position="43"/>
        <end position="121"/>
    </location>
</feature>
<keyword evidence="3" id="KW-1185">Reference proteome</keyword>
<gene>
    <name evidence="2" type="ORF">AVEN_92550_1</name>
</gene>
<proteinExistence type="predicted"/>
<sequence>MDVDATSSGGVCILTSNMYPSGVLSLHTSLQAVAVQIHFRTLITICSVYLPPHETIRQEDLNILIDQLPTPFILVGDFNGHSMLWGSDDTNSRGRQMEKLISDHCLCLLNNDEKTTFMSHHVLFIRLIWPFVPHPYYRF</sequence>
<dbReference type="GO" id="GO:0003824">
    <property type="term" value="F:catalytic activity"/>
    <property type="evidence" value="ECO:0007669"/>
    <property type="project" value="InterPro"/>
</dbReference>
<evidence type="ECO:0000313" key="2">
    <source>
        <dbReference type="EMBL" id="GBL79352.1"/>
    </source>
</evidence>
<dbReference type="Gene3D" id="3.60.10.10">
    <property type="entry name" value="Endonuclease/exonuclease/phosphatase"/>
    <property type="match status" value="1"/>
</dbReference>
<reference evidence="2 3" key="1">
    <citation type="journal article" date="2019" name="Sci. Rep.">
        <title>Orb-weaving spider Araneus ventricosus genome elucidates the spidroin gene catalogue.</title>
        <authorList>
            <person name="Kono N."/>
            <person name="Nakamura H."/>
            <person name="Ohtoshi R."/>
            <person name="Moran D.A.P."/>
            <person name="Shinohara A."/>
            <person name="Yoshida Y."/>
            <person name="Fujiwara M."/>
            <person name="Mori M."/>
            <person name="Tomita M."/>
            <person name="Arakawa K."/>
        </authorList>
    </citation>
    <scope>NUCLEOTIDE SEQUENCE [LARGE SCALE GENOMIC DNA]</scope>
</reference>
<dbReference type="PANTHER" id="PTHR33273:SF4">
    <property type="entry name" value="ENDONUCLEASE_EXONUCLEASE_PHOSPHATASE DOMAIN-CONTAINING PROTEIN"/>
    <property type="match status" value="1"/>
</dbReference>
<dbReference type="EMBL" id="BGPR01000018">
    <property type="protein sequence ID" value="GBL79352.1"/>
    <property type="molecule type" value="Genomic_DNA"/>
</dbReference>
<comment type="caution">
    <text evidence="2">The sequence shown here is derived from an EMBL/GenBank/DDBJ whole genome shotgun (WGS) entry which is preliminary data.</text>
</comment>
<evidence type="ECO:0000259" key="1">
    <source>
        <dbReference type="Pfam" id="PF14529"/>
    </source>
</evidence>
<dbReference type="OrthoDB" id="6436865at2759"/>
<organism evidence="2 3">
    <name type="scientific">Araneus ventricosus</name>
    <name type="common">Orbweaver spider</name>
    <name type="synonym">Epeira ventricosa</name>
    <dbReference type="NCBI Taxonomy" id="182803"/>
    <lineage>
        <taxon>Eukaryota</taxon>
        <taxon>Metazoa</taxon>
        <taxon>Ecdysozoa</taxon>
        <taxon>Arthropoda</taxon>
        <taxon>Chelicerata</taxon>
        <taxon>Arachnida</taxon>
        <taxon>Araneae</taxon>
        <taxon>Araneomorphae</taxon>
        <taxon>Entelegynae</taxon>
        <taxon>Araneoidea</taxon>
        <taxon>Araneidae</taxon>
        <taxon>Araneus</taxon>
    </lineage>
</organism>
<evidence type="ECO:0000313" key="3">
    <source>
        <dbReference type="Proteomes" id="UP000499080"/>
    </source>
</evidence>
<dbReference type="Proteomes" id="UP000499080">
    <property type="component" value="Unassembled WGS sequence"/>
</dbReference>
<dbReference type="SUPFAM" id="SSF56219">
    <property type="entry name" value="DNase I-like"/>
    <property type="match status" value="1"/>
</dbReference>
<dbReference type="AlphaFoldDB" id="A0A4Y2AHM5"/>